<dbReference type="VEuPathDB" id="GiardiaDB:QR46_3779"/>
<comment type="pathway">
    <text evidence="1">Protein modification.</text>
</comment>
<comment type="caution">
    <text evidence="2">The sequence shown here is derived from an EMBL/GenBank/DDBJ whole genome shotgun (WGS) entry which is preliminary data.</text>
</comment>
<dbReference type="AlphaFoldDB" id="V6TJU4"/>
<dbReference type="VEuPathDB" id="GiardiaDB:GL50803_0032801"/>
<dbReference type="Gene3D" id="3.50.50.80">
    <property type="entry name" value="Ubiquitin-activating enzyme E1, inactive adenylation domain, subdomain 1"/>
    <property type="match status" value="1"/>
</dbReference>
<evidence type="ECO:0000256" key="1">
    <source>
        <dbReference type="ARBA" id="ARBA00043952"/>
    </source>
</evidence>
<gene>
    <name evidence="2" type="ORF">DHA2_150666</name>
</gene>
<dbReference type="EMBL" id="AHGT01000011">
    <property type="protein sequence ID" value="ESU38592.1"/>
    <property type="molecule type" value="Genomic_DNA"/>
</dbReference>
<dbReference type="InterPro" id="IPR042449">
    <property type="entry name" value="Ub-E1_IAD_1"/>
</dbReference>
<name>V6TJU4_GIAIN</name>
<reference evidence="3" key="1">
    <citation type="submission" date="2012-02" db="EMBL/GenBank/DDBJ databases">
        <title>Genome sequencing of Giardia lamblia Genotypes A2 and B isolates (DH and GS) and comparative analysis with the genomes of Genotypes A1 and E (WB and Pig).</title>
        <authorList>
            <person name="Adam R."/>
            <person name="Dahlstrom E."/>
            <person name="Martens C."/>
            <person name="Bruno D."/>
            <person name="Barbian K."/>
            <person name="Porcella S.F."/>
            <person name="Nash T."/>
        </authorList>
    </citation>
    <scope>NUCLEOTIDE SEQUENCE</scope>
    <source>
        <strain evidence="3">DH</strain>
    </source>
</reference>
<evidence type="ECO:0000313" key="3">
    <source>
        <dbReference type="Proteomes" id="UP000018320"/>
    </source>
</evidence>
<proteinExistence type="predicted"/>
<sequence length="228" mass="25882">MSILSKLKLKDKFHMLSAEEAVLYDRQLRAFGASTQQLLSRSVVVIELRDQLFEELAKTCAILGFHTLICLGRQRSNAFDLRNLNRYCTVEVVDTSSSVSTALTEAVRYRATDAVYLLLASSSLYDDLHECISSLSTVHSRPQPYFLNFTQEDPSMLQVSIDKRPDDSYTLSEHCEIEDMCFLADMLGYFLFNLLRSRADTDAEHTGQPPPCSCTLRRDGLFWKITNG</sequence>
<evidence type="ECO:0000313" key="2">
    <source>
        <dbReference type="EMBL" id="ESU38592.1"/>
    </source>
</evidence>
<organism evidence="2 3">
    <name type="scientific">Giardia intestinalis</name>
    <name type="common">Giardia lamblia</name>
    <dbReference type="NCBI Taxonomy" id="5741"/>
    <lineage>
        <taxon>Eukaryota</taxon>
        <taxon>Metamonada</taxon>
        <taxon>Diplomonadida</taxon>
        <taxon>Hexamitidae</taxon>
        <taxon>Giardiinae</taxon>
        <taxon>Giardia</taxon>
    </lineage>
</organism>
<dbReference type="Proteomes" id="UP000018320">
    <property type="component" value="Unassembled WGS sequence"/>
</dbReference>
<dbReference type="VEuPathDB" id="GiardiaDB:GL50581_1221"/>
<dbReference type="VEuPathDB" id="GiardiaDB:DHA2_150666"/>
<reference evidence="2 3" key="2">
    <citation type="journal article" date="2013" name="Genome Biol. Evol.">
        <title>Genome sequencing of Giardia lamblia genotypes A2 and B isolates (DH and GS) and comparative analysis with the genomes of genotypes A1 and E (WB and Pig).</title>
        <authorList>
            <person name="Adam R.D."/>
            <person name="Dahlstrom E.W."/>
            <person name="Martens C.A."/>
            <person name="Bruno D.P."/>
            <person name="Barbian K.D."/>
            <person name="Ricklefs S.M."/>
            <person name="Hernandez M.M."/>
            <person name="Narla N.P."/>
            <person name="Patel R.B."/>
            <person name="Porcella S.F."/>
            <person name="Nash T.E."/>
        </authorList>
    </citation>
    <scope>NUCLEOTIDE SEQUENCE [LARGE SCALE GENOMIC DNA]</scope>
    <source>
        <strain evidence="2 3">DH</strain>
    </source>
</reference>
<protein>
    <submittedName>
        <fullName evidence="2">Uncharacterized protein</fullName>
    </submittedName>
</protein>
<accession>V6TJU4</accession>